<reference evidence="2 3" key="1">
    <citation type="submission" date="2023-12" db="EMBL/GenBank/DDBJ databases">
        <title>Thiobacillus sedimentum sp. nov., a chemolithoautotrophic sulfur-oxidizing bacterium isolated from freshwater sediment.</title>
        <authorList>
            <person name="Luo J."/>
            <person name="Dai C."/>
        </authorList>
    </citation>
    <scope>NUCLEOTIDE SEQUENCE [LARGE SCALE GENOMIC DNA]</scope>
    <source>
        <strain evidence="2 3">SCUT-2</strain>
    </source>
</reference>
<dbReference type="Proteomes" id="UP001334732">
    <property type="component" value="Chromosome"/>
</dbReference>
<dbReference type="InterPro" id="IPR049672">
    <property type="entry name" value="Xrt_dep_XDP1"/>
</dbReference>
<name>A0ABZ1CJI9_9PROT</name>
<protein>
    <submittedName>
        <fullName evidence="2">Exosortase-dependent surface protein XDP1</fullName>
    </submittedName>
</protein>
<dbReference type="NCBIfam" id="NF041927">
    <property type="entry name" value="Xrt_dep_XDP1"/>
    <property type="match status" value="1"/>
</dbReference>
<accession>A0ABZ1CJI9</accession>
<dbReference type="RefSeq" id="WP_324780088.1">
    <property type="nucleotide sequence ID" value="NZ_CP141769.1"/>
</dbReference>
<evidence type="ECO:0000313" key="3">
    <source>
        <dbReference type="Proteomes" id="UP001334732"/>
    </source>
</evidence>
<dbReference type="Pfam" id="PF07589">
    <property type="entry name" value="PEP-CTERM"/>
    <property type="match status" value="1"/>
</dbReference>
<keyword evidence="3" id="KW-1185">Reference proteome</keyword>
<dbReference type="EMBL" id="CP141769">
    <property type="protein sequence ID" value="WRS39557.1"/>
    <property type="molecule type" value="Genomic_DNA"/>
</dbReference>
<evidence type="ECO:0000313" key="2">
    <source>
        <dbReference type="EMBL" id="WRS39557.1"/>
    </source>
</evidence>
<gene>
    <name evidence="2" type="primary">xdp1</name>
    <name evidence="2" type="ORF">VA613_01430</name>
</gene>
<evidence type="ECO:0000259" key="1">
    <source>
        <dbReference type="Pfam" id="PF07589"/>
    </source>
</evidence>
<dbReference type="NCBIfam" id="TIGR02595">
    <property type="entry name" value="PEP_CTERM"/>
    <property type="match status" value="1"/>
</dbReference>
<feature type="domain" description="Ice-binding protein C-terminal" evidence="1">
    <location>
        <begin position="245"/>
        <end position="269"/>
    </location>
</feature>
<proteinExistence type="predicted"/>
<organism evidence="2 3">
    <name type="scientific">Thiobacillus sedimenti</name>
    <dbReference type="NCBI Taxonomy" id="3110231"/>
    <lineage>
        <taxon>Bacteria</taxon>
        <taxon>Pseudomonadati</taxon>
        <taxon>Pseudomonadota</taxon>
        <taxon>Betaproteobacteria</taxon>
        <taxon>Nitrosomonadales</taxon>
        <taxon>Thiobacillaceae</taxon>
        <taxon>Thiobacillus</taxon>
    </lineage>
</organism>
<dbReference type="InterPro" id="IPR013424">
    <property type="entry name" value="Ice-binding_C"/>
</dbReference>
<sequence length="277" mass="28072">MGLGLAGAAHATYSSGQGTSCGGGTTNPNCDTWTFNNTKTNTQNGITATASGWSNTVGSANVLLDSAYITLNGSSGLGVRNNDCSGFSNCTGGTSGRDANEGNSPEHAIDNNERVDSILFSFTDKINLTSFAAGWVQTDSDFTIMAYTGSGNPASLAGQSYAGLLSNGWSLIGNFLAGSSTGAHDFANSVYSSYWLIGALNTFVGGDPTKAGNDYFKLISLAGCTCDNAPPGTPGCGGNGNGGGVPEPGTLFLMGAGLFGLTRFNARRRVRGVSLAA</sequence>